<dbReference type="AlphaFoldDB" id="A0AAE9VL52"/>
<evidence type="ECO:0000313" key="1">
    <source>
        <dbReference type="EMBL" id="WBE24186.1"/>
    </source>
</evidence>
<reference evidence="1 2" key="1">
    <citation type="submission" date="2022-12" db="EMBL/GenBank/DDBJ databases">
        <title>Coexistence and Characterization of a Novel Tigecycline Resistance gene tet(X) variant and blaNDM-1 in a Pseudomonas caeni Isolate of Chicken Origin.</title>
        <authorList>
            <person name="Lu X."/>
            <person name="Zhang L."/>
            <person name="Li R."/>
            <person name="Wang Z."/>
        </authorList>
    </citation>
    <scope>NUCLEOTIDE SEQUENCE [LARGE SCALE GENOMIC DNA]</scope>
    <source>
        <strain evidence="1 2">CE14</strain>
    </source>
</reference>
<protein>
    <submittedName>
        <fullName evidence="1">Uncharacterized protein</fullName>
    </submittedName>
</protein>
<dbReference type="Proteomes" id="UP001212189">
    <property type="component" value="Chromosome"/>
</dbReference>
<dbReference type="KEGG" id="dce:O6P33_07250"/>
<name>A0AAE9VL52_9GAMM</name>
<evidence type="ECO:0000313" key="2">
    <source>
        <dbReference type="Proteomes" id="UP001212189"/>
    </source>
</evidence>
<keyword evidence="2" id="KW-1185">Reference proteome</keyword>
<accession>A0AAE9VL52</accession>
<dbReference type="EMBL" id="CP114976">
    <property type="protein sequence ID" value="WBE24186.1"/>
    <property type="molecule type" value="Genomic_DNA"/>
</dbReference>
<proteinExistence type="predicted"/>
<organism evidence="1 2">
    <name type="scientific">Denitrificimonas caeni</name>
    <dbReference type="NCBI Taxonomy" id="521720"/>
    <lineage>
        <taxon>Bacteria</taxon>
        <taxon>Pseudomonadati</taxon>
        <taxon>Pseudomonadota</taxon>
        <taxon>Gammaproteobacteria</taxon>
        <taxon>Pseudomonadales</taxon>
        <taxon>Pseudomonadaceae</taxon>
        <taxon>Denitrificimonas</taxon>
    </lineage>
</organism>
<dbReference type="RefSeq" id="WP_269817128.1">
    <property type="nucleotide sequence ID" value="NZ_CP114976.1"/>
</dbReference>
<sequence length="82" mass="8979">MSSAFLEIVELPDGKIVLRRAEEESPLVTLTFSSEARGFLKARYIDIAKEMFHAGLLAAGHLAEEEAVSEVDEDDPAGHTLH</sequence>
<gene>
    <name evidence="1" type="ORF">O6P33_07250</name>
</gene>